<sequence length="542" mass="60752">MKIRKILTMALAALLALSCVSALAFNETGYPICDETITVTLSAPTPGSNLDWSEYSLITELEKRLGIRLECTPYNAEAWDTQLTLMLASDTLPDVIIDTSMSLAEVSELGSQGFFLPLNDLIAQYAPNIQAMMEKYPDLRTYSTSADGNMYTVVGVRESTIDTALRGWINRVWLENLGLEYPTSVEEFKEVLIAFRDQDANGNGDPSDEIPLSNFTSNLQTLLLQSFGIPSGNAFYLLQAVDGKVVLGETTENYKAYLQYMRSLWEEDLLDHDNFIQTSDEFHAKASEDRVGAFYDAAPFVAAGRALDYDQNFYWLGALTSEFSPERTAYLNSHVIPTPYFLLNAKTQYGAEIVRMIDYFFSEEGKLAGKYGYEGMNYDMVYLDIPGLEDKGILRVRQPEGYSSTEDYRNNAVTPGDFFAPYLAAEGTYHAAAMEADAGQLEALLPLYGWGILVMRDCLSNPQVTKGSVFPTLLYTEEEVAERTSLYTDISLYLETMHAQFITGVADIENDWENFLQTLDAMQLPRLLEIEQAAYDRLMGEE</sequence>
<dbReference type="PANTHER" id="PTHR43649:SF12">
    <property type="entry name" value="DIACETYLCHITOBIOSE BINDING PROTEIN DASA"/>
    <property type="match status" value="1"/>
</dbReference>
<dbReference type="AlphaFoldDB" id="A0A9D1K5H9"/>
<accession>A0A9D1K5H9</accession>
<comment type="caution">
    <text evidence="2">The sequence shown here is derived from an EMBL/GenBank/DDBJ whole genome shotgun (WGS) entry which is preliminary data.</text>
</comment>
<dbReference type="Proteomes" id="UP000824140">
    <property type="component" value="Unassembled WGS sequence"/>
</dbReference>
<gene>
    <name evidence="2" type="ORF">IAA84_01300</name>
</gene>
<dbReference type="SUPFAM" id="SSF53850">
    <property type="entry name" value="Periplasmic binding protein-like II"/>
    <property type="match status" value="1"/>
</dbReference>
<protein>
    <submittedName>
        <fullName evidence="2">Extracellular solute-binding protein</fullName>
    </submittedName>
</protein>
<proteinExistence type="predicted"/>
<dbReference type="EMBL" id="DVJN01000026">
    <property type="protein sequence ID" value="HIS91632.1"/>
    <property type="molecule type" value="Genomic_DNA"/>
</dbReference>
<dbReference type="Gene3D" id="3.40.190.10">
    <property type="entry name" value="Periplasmic binding protein-like II"/>
    <property type="match status" value="2"/>
</dbReference>
<keyword evidence="1" id="KW-0732">Signal</keyword>
<dbReference type="PROSITE" id="PS51257">
    <property type="entry name" value="PROKAR_LIPOPROTEIN"/>
    <property type="match status" value="1"/>
</dbReference>
<reference evidence="2" key="2">
    <citation type="journal article" date="2021" name="PeerJ">
        <title>Extensive microbial diversity within the chicken gut microbiome revealed by metagenomics and culture.</title>
        <authorList>
            <person name="Gilroy R."/>
            <person name="Ravi A."/>
            <person name="Getino M."/>
            <person name="Pursley I."/>
            <person name="Horton D.L."/>
            <person name="Alikhan N.F."/>
            <person name="Baker D."/>
            <person name="Gharbi K."/>
            <person name="Hall N."/>
            <person name="Watson M."/>
            <person name="Adriaenssens E.M."/>
            <person name="Foster-Nyarko E."/>
            <person name="Jarju S."/>
            <person name="Secka A."/>
            <person name="Antonio M."/>
            <person name="Oren A."/>
            <person name="Chaudhuri R.R."/>
            <person name="La Ragione R."/>
            <person name="Hildebrand F."/>
            <person name="Pallen M.J."/>
        </authorList>
    </citation>
    <scope>NUCLEOTIDE SEQUENCE</scope>
    <source>
        <strain evidence="2">13766</strain>
    </source>
</reference>
<reference evidence="2" key="1">
    <citation type="submission" date="2020-10" db="EMBL/GenBank/DDBJ databases">
        <authorList>
            <person name="Gilroy R."/>
        </authorList>
    </citation>
    <scope>NUCLEOTIDE SEQUENCE</scope>
    <source>
        <strain evidence="2">13766</strain>
    </source>
</reference>
<name>A0A9D1K5H9_9FIRM</name>
<feature type="chain" id="PRO_5039730163" evidence="1">
    <location>
        <begin position="25"/>
        <end position="542"/>
    </location>
</feature>
<evidence type="ECO:0000313" key="2">
    <source>
        <dbReference type="EMBL" id="HIS91632.1"/>
    </source>
</evidence>
<evidence type="ECO:0000256" key="1">
    <source>
        <dbReference type="SAM" id="SignalP"/>
    </source>
</evidence>
<dbReference type="InterPro" id="IPR050490">
    <property type="entry name" value="Bact_solute-bd_prot1"/>
</dbReference>
<dbReference type="PANTHER" id="PTHR43649">
    <property type="entry name" value="ARABINOSE-BINDING PROTEIN-RELATED"/>
    <property type="match status" value="1"/>
</dbReference>
<evidence type="ECO:0000313" key="3">
    <source>
        <dbReference type="Proteomes" id="UP000824140"/>
    </source>
</evidence>
<feature type="signal peptide" evidence="1">
    <location>
        <begin position="1"/>
        <end position="24"/>
    </location>
</feature>
<organism evidence="2 3">
    <name type="scientific">Candidatus Alectryocaccomicrobium excrementavium</name>
    <dbReference type="NCBI Taxonomy" id="2840668"/>
    <lineage>
        <taxon>Bacteria</taxon>
        <taxon>Bacillati</taxon>
        <taxon>Bacillota</taxon>
        <taxon>Clostridia</taxon>
        <taxon>Candidatus Alectryocaccomicrobium</taxon>
    </lineage>
</organism>